<protein>
    <submittedName>
        <fullName evidence="1">Uncharacterized protein</fullName>
    </submittedName>
</protein>
<accession>A0A2N9F550</accession>
<name>A0A2N9F550_FAGSY</name>
<sequence length="65" mass="7359">MAACGDAVLDRGRIWSKGVIGVGVAVPEQNRWPSVWGTTRVRVEGEIQLLLCDVEISEICWWNWF</sequence>
<dbReference type="AlphaFoldDB" id="A0A2N9F550"/>
<evidence type="ECO:0000313" key="1">
    <source>
        <dbReference type="EMBL" id="SPC86086.1"/>
    </source>
</evidence>
<reference evidence="1" key="1">
    <citation type="submission" date="2018-02" db="EMBL/GenBank/DDBJ databases">
        <authorList>
            <person name="Cohen D.B."/>
            <person name="Kent A.D."/>
        </authorList>
    </citation>
    <scope>NUCLEOTIDE SEQUENCE</scope>
</reference>
<dbReference type="EMBL" id="OIVN01000824">
    <property type="protein sequence ID" value="SPC86086.1"/>
    <property type="molecule type" value="Genomic_DNA"/>
</dbReference>
<proteinExistence type="predicted"/>
<gene>
    <name evidence="1" type="ORF">FSB_LOCUS13968</name>
</gene>
<organism evidence="1">
    <name type="scientific">Fagus sylvatica</name>
    <name type="common">Beechnut</name>
    <dbReference type="NCBI Taxonomy" id="28930"/>
    <lineage>
        <taxon>Eukaryota</taxon>
        <taxon>Viridiplantae</taxon>
        <taxon>Streptophyta</taxon>
        <taxon>Embryophyta</taxon>
        <taxon>Tracheophyta</taxon>
        <taxon>Spermatophyta</taxon>
        <taxon>Magnoliopsida</taxon>
        <taxon>eudicotyledons</taxon>
        <taxon>Gunneridae</taxon>
        <taxon>Pentapetalae</taxon>
        <taxon>rosids</taxon>
        <taxon>fabids</taxon>
        <taxon>Fagales</taxon>
        <taxon>Fagaceae</taxon>
        <taxon>Fagus</taxon>
    </lineage>
</organism>